<evidence type="ECO:0000313" key="3">
    <source>
        <dbReference type="EMBL" id="GFR09063.1"/>
    </source>
</evidence>
<keyword evidence="4" id="KW-1185">Reference proteome</keyword>
<dbReference type="OrthoDB" id="6117597at2759"/>
<proteinExistence type="predicted"/>
<dbReference type="EMBL" id="BMAO01031917">
    <property type="protein sequence ID" value="GFQ78555.1"/>
    <property type="molecule type" value="Genomic_DNA"/>
</dbReference>
<evidence type="ECO:0000313" key="2">
    <source>
        <dbReference type="EMBL" id="GFQ78555.1"/>
    </source>
</evidence>
<protein>
    <submittedName>
        <fullName evidence="2">Uncharacterized protein</fullName>
    </submittedName>
</protein>
<dbReference type="Proteomes" id="UP000887116">
    <property type="component" value="Unassembled WGS sequence"/>
</dbReference>
<keyword evidence="1" id="KW-0812">Transmembrane</keyword>
<organism evidence="2 4">
    <name type="scientific">Trichonephila clavata</name>
    <name type="common">Joro spider</name>
    <name type="synonym">Nephila clavata</name>
    <dbReference type="NCBI Taxonomy" id="2740835"/>
    <lineage>
        <taxon>Eukaryota</taxon>
        <taxon>Metazoa</taxon>
        <taxon>Ecdysozoa</taxon>
        <taxon>Arthropoda</taxon>
        <taxon>Chelicerata</taxon>
        <taxon>Arachnida</taxon>
        <taxon>Araneae</taxon>
        <taxon>Araneomorphae</taxon>
        <taxon>Entelegynae</taxon>
        <taxon>Araneoidea</taxon>
        <taxon>Nephilidae</taxon>
        <taxon>Trichonephila</taxon>
    </lineage>
</organism>
<name>A0A8X6IJX2_TRICU</name>
<feature type="transmembrane region" description="Helical" evidence="1">
    <location>
        <begin position="21"/>
        <end position="37"/>
    </location>
</feature>
<reference evidence="2" key="1">
    <citation type="submission" date="2020-07" db="EMBL/GenBank/DDBJ databases">
        <title>Multicomponent nature underlies the extraordinary mechanical properties of spider dragline silk.</title>
        <authorList>
            <person name="Kono N."/>
            <person name="Nakamura H."/>
            <person name="Mori M."/>
            <person name="Yoshida Y."/>
            <person name="Ohtoshi R."/>
            <person name="Malay A.D."/>
            <person name="Moran D.A.P."/>
            <person name="Tomita M."/>
            <person name="Numata K."/>
            <person name="Arakawa K."/>
        </authorList>
    </citation>
    <scope>NUCLEOTIDE SEQUENCE</scope>
</reference>
<keyword evidence="1" id="KW-0472">Membrane</keyword>
<dbReference type="AlphaFoldDB" id="A0A8X6IJX2"/>
<evidence type="ECO:0000313" key="4">
    <source>
        <dbReference type="Proteomes" id="UP000887116"/>
    </source>
</evidence>
<dbReference type="EMBL" id="BMAO01026367">
    <property type="protein sequence ID" value="GFR09063.1"/>
    <property type="molecule type" value="Genomic_DNA"/>
</dbReference>
<comment type="caution">
    <text evidence="2">The sequence shown here is derived from an EMBL/GenBank/DDBJ whole genome shotgun (WGS) entry which is preliminary data.</text>
</comment>
<accession>A0A8X6IJX2</accession>
<keyword evidence="1" id="KW-1133">Transmembrane helix</keyword>
<sequence>MLGSISMQGMGNVKHTPWRRVLFGLWLTIATGMPFLYNTRFLSFLTMPEKMPLPKTFKELSEVVLNGKYKCLLPKESVDRDSDEVGRNHQEEPLEILI</sequence>
<evidence type="ECO:0000256" key="1">
    <source>
        <dbReference type="SAM" id="Phobius"/>
    </source>
</evidence>
<gene>
    <name evidence="2" type="ORF">TNCT_461421</name>
    <name evidence="3" type="ORF">TNCT_544991</name>
</gene>